<dbReference type="STRING" id="572546.Arcpr_1679"/>
<gene>
    <name evidence="2" type="ordered locus">Arcpr_1679</name>
</gene>
<dbReference type="Proteomes" id="UP000001901">
    <property type="component" value="Chromosome"/>
</dbReference>
<reference evidence="2 3" key="1">
    <citation type="journal article" date="2010" name="Stand. Genomic Sci.">
        <title>Complete genome sequence of Archaeoglobus profundus type strain (AV18).</title>
        <authorList>
            <person name="von Jan M."/>
            <person name="Lapidus A."/>
            <person name="Del Rio T.G."/>
            <person name="Copeland A."/>
            <person name="Tice H."/>
            <person name="Cheng J.F."/>
            <person name="Lucas S."/>
            <person name="Chen F."/>
            <person name="Nolan M."/>
            <person name="Goodwin L."/>
            <person name="Han C."/>
            <person name="Pitluck S."/>
            <person name="Liolios K."/>
            <person name="Ivanova N."/>
            <person name="Mavromatis K."/>
            <person name="Ovchinnikova G."/>
            <person name="Chertkov O."/>
            <person name="Pati A."/>
            <person name="Chen A."/>
            <person name="Palaniappan K."/>
            <person name="Land M."/>
            <person name="Hauser L."/>
            <person name="Chang Y.J."/>
            <person name="Jeffries C.D."/>
            <person name="Saunders E."/>
            <person name="Brettin T."/>
            <person name="Detter J.C."/>
            <person name="Chain P."/>
            <person name="Eichinger K."/>
            <person name="Huber H."/>
            <person name="Spring S."/>
            <person name="Rohde M."/>
            <person name="Goker M."/>
            <person name="Wirth R."/>
            <person name="Woyke T."/>
            <person name="Bristow J."/>
            <person name="Eisen J.A."/>
            <person name="Markowitz V."/>
            <person name="Hugenholtz P."/>
            <person name="Kyrpides N.C."/>
            <person name="Klenk H.P."/>
        </authorList>
    </citation>
    <scope>NUCLEOTIDE SEQUENCE [LARGE SCALE GENOMIC DNA]</scope>
    <source>
        <strain evidence="3">DSM 5631 / JCM 9629 / NBRC 100127 / Av18</strain>
    </source>
</reference>
<keyword evidence="1" id="KW-1133">Transmembrane helix</keyword>
<dbReference type="AlphaFoldDB" id="D2RF31"/>
<dbReference type="KEGG" id="apo:Arcpr_1679"/>
<evidence type="ECO:0000256" key="1">
    <source>
        <dbReference type="SAM" id="Phobius"/>
    </source>
</evidence>
<name>D2RF31_ARCPA</name>
<feature type="transmembrane region" description="Helical" evidence="1">
    <location>
        <begin position="12"/>
        <end position="32"/>
    </location>
</feature>
<sequence length="80" mass="9037">MIRNRRGQFTIAGLFALLIMLVVSVKLLPMVYQYCEEGAQLAESKGDALTAFLLRLIPVSIVISELMAIYYYAKPIIVRE</sequence>
<evidence type="ECO:0000313" key="2">
    <source>
        <dbReference type="EMBL" id="ADB58725.1"/>
    </source>
</evidence>
<dbReference type="HOGENOM" id="CLU_2581191_0_0_2"/>
<protein>
    <submittedName>
        <fullName evidence="2">Uncharacterized protein</fullName>
    </submittedName>
</protein>
<evidence type="ECO:0000313" key="3">
    <source>
        <dbReference type="Proteomes" id="UP000001901"/>
    </source>
</evidence>
<proteinExistence type="predicted"/>
<dbReference type="EMBL" id="CP001857">
    <property type="protein sequence ID" value="ADB58725.1"/>
    <property type="molecule type" value="Genomic_DNA"/>
</dbReference>
<feature type="transmembrane region" description="Helical" evidence="1">
    <location>
        <begin position="52"/>
        <end position="73"/>
    </location>
</feature>
<dbReference type="GeneID" id="8740372"/>
<dbReference type="PaxDb" id="572546-Arcpr_1679"/>
<organism evidence="2 3">
    <name type="scientific">Archaeoglobus profundus (strain DSM 5631 / JCM 9629 / NBRC 100127 / Av18)</name>
    <dbReference type="NCBI Taxonomy" id="572546"/>
    <lineage>
        <taxon>Archaea</taxon>
        <taxon>Methanobacteriati</taxon>
        <taxon>Methanobacteriota</taxon>
        <taxon>Archaeoglobi</taxon>
        <taxon>Archaeoglobales</taxon>
        <taxon>Archaeoglobaceae</taxon>
        <taxon>Archaeoglobus</taxon>
    </lineage>
</organism>
<dbReference type="RefSeq" id="WP_012941060.1">
    <property type="nucleotide sequence ID" value="NC_013741.1"/>
</dbReference>
<keyword evidence="3" id="KW-1185">Reference proteome</keyword>
<keyword evidence="1" id="KW-0812">Transmembrane</keyword>
<accession>D2RF31</accession>
<keyword evidence="1" id="KW-0472">Membrane</keyword>